<proteinExistence type="predicted"/>
<feature type="transmembrane region" description="Helical" evidence="1">
    <location>
        <begin position="130"/>
        <end position="149"/>
    </location>
</feature>
<dbReference type="EMBL" id="VLKO01000013">
    <property type="protein sequence ID" value="TWH99666.1"/>
    <property type="molecule type" value="Genomic_DNA"/>
</dbReference>
<keyword evidence="1" id="KW-0472">Membrane</keyword>
<organism evidence="2 3">
    <name type="scientific">Flavobacterium tiangeerense</name>
    <dbReference type="NCBI Taxonomy" id="459471"/>
    <lineage>
        <taxon>Bacteria</taxon>
        <taxon>Pseudomonadati</taxon>
        <taxon>Bacteroidota</taxon>
        <taxon>Flavobacteriia</taxon>
        <taxon>Flavobacteriales</taxon>
        <taxon>Flavobacteriaceae</taxon>
        <taxon>Flavobacterium</taxon>
    </lineage>
</organism>
<keyword evidence="1" id="KW-0812">Transmembrane</keyword>
<protein>
    <submittedName>
        <fullName evidence="2">Uncharacterized protein</fullName>
    </submittedName>
</protein>
<feature type="transmembrane region" description="Helical" evidence="1">
    <location>
        <begin position="27"/>
        <end position="51"/>
    </location>
</feature>
<feature type="transmembrane region" description="Helical" evidence="1">
    <location>
        <begin position="93"/>
        <end position="110"/>
    </location>
</feature>
<reference evidence="2 3" key="1">
    <citation type="journal article" date="2015" name="Stand. Genomic Sci.">
        <title>Genomic Encyclopedia of Bacterial and Archaeal Type Strains, Phase III: the genomes of soil and plant-associated and newly described type strains.</title>
        <authorList>
            <person name="Whitman W.B."/>
            <person name="Woyke T."/>
            <person name="Klenk H.P."/>
            <person name="Zhou Y."/>
            <person name="Lilburn T.G."/>
            <person name="Beck B.J."/>
            <person name="De Vos P."/>
            <person name="Vandamme P."/>
            <person name="Eisen J.A."/>
            <person name="Garrity G."/>
            <person name="Hugenholtz P."/>
            <person name="Kyrpides N.C."/>
        </authorList>
    </citation>
    <scope>NUCLEOTIDE SEQUENCE [LARGE SCALE GENOMIC DNA]</scope>
    <source>
        <strain evidence="2 3">CGMCC 1.6847</strain>
    </source>
</reference>
<gene>
    <name evidence="2" type="ORF">IQ05_03006</name>
</gene>
<name>A0ABY3FJZ4_9FLAO</name>
<evidence type="ECO:0000313" key="2">
    <source>
        <dbReference type="EMBL" id="TWH99666.1"/>
    </source>
</evidence>
<feature type="transmembrane region" description="Helical" evidence="1">
    <location>
        <begin position="177"/>
        <end position="198"/>
    </location>
</feature>
<dbReference type="Proteomes" id="UP000317519">
    <property type="component" value="Unassembled WGS sequence"/>
</dbReference>
<feature type="transmembrane region" description="Helical" evidence="1">
    <location>
        <begin position="218"/>
        <end position="241"/>
    </location>
</feature>
<keyword evidence="1" id="KW-1133">Transmembrane helix</keyword>
<feature type="transmembrane region" description="Helical" evidence="1">
    <location>
        <begin position="248"/>
        <end position="265"/>
    </location>
</feature>
<dbReference type="RefSeq" id="WP_144894068.1">
    <property type="nucleotide sequence ID" value="NZ_VLKO01000013.1"/>
</dbReference>
<comment type="caution">
    <text evidence="2">The sequence shown here is derived from an EMBL/GenBank/DDBJ whole genome shotgun (WGS) entry which is preliminary data.</text>
</comment>
<evidence type="ECO:0000256" key="1">
    <source>
        <dbReference type="SAM" id="Phobius"/>
    </source>
</evidence>
<sequence length="306" mass="35685">MKQYNTVFQFLYRLLLSVETKKRAEKFFVSMAIIFFLVHLSIIVIIDLGWIDTPKYSKLLSNPIAAIYTPFSFILIYEVYLLIYYLPKSTTIYIGKQYEIITLIIIRRIFKDLTKLDFKDNWFDSAPNVNFTLDILATIMLFLLLFFFYKLSKENEINQSKIQKTTAIASFIKLKNIFAIILIPVFLSLSIYSLGHWIYENFFSIAEIVTKMKDINKIFFDDFFTILILIEVLLLLFSFFLSDKFSKVIRNSGFIISTILIKLSFGTEGFLNTILIVSAVLFGVIILAIHNKYETLDAKAQTSFEE</sequence>
<feature type="transmembrane region" description="Helical" evidence="1">
    <location>
        <begin position="271"/>
        <end position="289"/>
    </location>
</feature>
<accession>A0ABY3FJZ4</accession>
<evidence type="ECO:0000313" key="3">
    <source>
        <dbReference type="Proteomes" id="UP000317519"/>
    </source>
</evidence>
<keyword evidence="3" id="KW-1185">Reference proteome</keyword>
<feature type="transmembrane region" description="Helical" evidence="1">
    <location>
        <begin position="63"/>
        <end position="86"/>
    </location>
</feature>